<evidence type="ECO:0000313" key="1">
    <source>
        <dbReference type="Proteomes" id="UP000887565"/>
    </source>
</evidence>
<protein>
    <submittedName>
        <fullName evidence="2">Uncharacterized protein</fullName>
    </submittedName>
</protein>
<dbReference type="Proteomes" id="UP000887565">
    <property type="component" value="Unplaced"/>
</dbReference>
<organism evidence="1 2">
    <name type="scientific">Romanomermis culicivorax</name>
    <name type="common">Nematode worm</name>
    <dbReference type="NCBI Taxonomy" id="13658"/>
    <lineage>
        <taxon>Eukaryota</taxon>
        <taxon>Metazoa</taxon>
        <taxon>Ecdysozoa</taxon>
        <taxon>Nematoda</taxon>
        <taxon>Enoplea</taxon>
        <taxon>Dorylaimia</taxon>
        <taxon>Mermithida</taxon>
        <taxon>Mermithoidea</taxon>
        <taxon>Mermithidae</taxon>
        <taxon>Romanomermis</taxon>
    </lineage>
</organism>
<name>A0A915IHZ8_ROMCU</name>
<dbReference type="AlphaFoldDB" id="A0A915IHZ8"/>
<dbReference type="WBParaSite" id="nRc.2.0.1.t13468-RA">
    <property type="protein sequence ID" value="nRc.2.0.1.t13468-RA"/>
    <property type="gene ID" value="nRc.2.0.1.g13468"/>
</dbReference>
<evidence type="ECO:0000313" key="2">
    <source>
        <dbReference type="WBParaSite" id="nRc.2.0.1.t13468-RA"/>
    </source>
</evidence>
<accession>A0A915IHZ8</accession>
<proteinExistence type="predicted"/>
<reference evidence="2" key="1">
    <citation type="submission" date="2022-11" db="UniProtKB">
        <authorList>
            <consortium name="WormBaseParasite"/>
        </authorList>
    </citation>
    <scope>IDENTIFICATION</scope>
</reference>
<sequence length="208" mass="23686">MLLGMQIRTDHQKKNKDPVIKAIHFDVYCVIHNIVISPWLYELAQCISFIPEKGTLKAMVSAMWALNVSRLMLKFPGVLRFFNNHYSSCLQPDILAYAALKAFYPILLFLVFGSYSFIPEVYRAPSLYLHDSLEAMEIDRLAKTLIAGFHNVTLQDVLPANLDDKIYPTLLQVALPAIMRDGVLSAYQIFMYDCTSSDYGWSFCLGTQ</sequence>
<keyword evidence="1" id="KW-1185">Reference proteome</keyword>